<dbReference type="Pfam" id="PF14303">
    <property type="entry name" value="NAM-associated"/>
    <property type="match status" value="1"/>
</dbReference>
<dbReference type="InParanoid" id="A0A0R0JJ82"/>
<dbReference type="EnsemblPlants" id="KRH54512">
    <property type="protein sequence ID" value="KRH54512"/>
    <property type="gene ID" value="GLYMA_06G191100"/>
</dbReference>
<dbReference type="Gramene" id="KRH54512">
    <property type="protein sequence ID" value="KRH54512"/>
    <property type="gene ID" value="GLYMA_06G191100"/>
</dbReference>
<reference evidence="2 3" key="1">
    <citation type="journal article" date="2010" name="Nature">
        <title>Genome sequence of the palaeopolyploid soybean.</title>
        <authorList>
            <person name="Schmutz J."/>
            <person name="Cannon S.B."/>
            <person name="Schlueter J."/>
            <person name="Ma J."/>
            <person name="Mitros T."/>
            <person name="Nelson W."/>
            <person name="Hyten D.L."/>
            <person name="Song Q."/>
            <person name="Thelen J.J."/>
            <person name="Cheng J."/>
            <person name="Xu D."/>
            <person name="Hellsten U."/>
            <person name="May G.D."/>
            <person name="Yu Y."/>
            <person name="Sakurai T."/>
            <person name="Umezawa T."/>
            <person name="Bhattacharyya M.K."/>
            <person name="Sandhu D."/>
            <person name="Valliyodan B."/>
            <person name="Lindquist E."/>
            <person name="Peto M."/>
            <person name="Grant D."/>
            <person name="Shu S."/>
            <person name="Goodstein D."/>
            <person name="Barry K."/>
            <person name="Futrell-Griggs M."/>
            <person name="Abernathy B."/>
            <person name="Du J."/>
            <person name="Tian Z."/>
            <person name="Zhu L."/>
            <person name="Gill N."/>
            <person name="Joshi T."/>
            <person name="Libault M."/>
            <person name="Sethuraman A."/>
            <person name="Zhang X.-C."/>
            <person name="Shinozaki K."/>
            <person name="Nguyen H.T."/>
            <person name="Wing R.A."/>
            <person name="Cregan P."/>
            <person name="Specht J."/>
            <person name="Grimwood J."/>
            <person name="Rokhsar D."/>
            <person name="Stacey G."/>
            <person name="Shoemaker R.C."/>
            <person name="Jackson S.A."/>
        </authorList>
    </citation>
    <scope>NUCLEOTIDE SEQUENCE</scope>
    <source>
        <strain evidence="3">cv. Williams 82</strain>
        <tissue evidence="2">Callus</tissue>
    </source>
</reference>
<dbReference type="EMBL" id="CM000839">
    <property type="protein sequence ID" value="KRH54512.1"/>
    <property type="molecule type" value="Genomic_DNA"/>
</dbReference>
<name>A0A0R0JJ82_SOYBN</name>
<keyword evidence="4" id="KW-1185">Reference proteome</keyword>
<dbReference type="AlphaFoldDB" id="A0A0R0JJ82"/>
<feature type="domain" description="No apical meristem-associated C-terminal" evidence="1">
    <location>
        <begin position="26"/>
        <end position="164"/>
    </location>
</feature>
<evidence type="ECO:0000259" key="1">
    <source>
        <dbReference type="Pfam" id="PF14303"/>
    </source>
</evidence>
<evidence type="ECO:0000313" key="2">
    <source>
        <dbReference type="EMBL" id="KRH54512.1"/>
    </source>
</evidence>
<dbReference type="Proteomes" id="UP000008827">
    <property type="component" value="Chromosome 6"/>
</dbReference>
<evidence type="ECO:0000313" key="4">
    <source>
        <dbReference type="Proteomes" id="UP000008827"/>
    </source>
</evidence>
<protein>
    <recommendedName>
        <fullName evidence="1">No apical meristem-associated C-terminal domain-containing protein</fullName>
    </recommendedName>
</protein>
<sequence length="176" mass="20294">MKKSTSFEDDVINDALAFFIQDQGEAFKYECAWHEVRNQAKWLAMYGEGYSKRTKTSASWAYTSSSQSNTTTNCEFYPTSSLQCPMGTKMAKRKAKEKSKETNFDLMEIKAMQELLSQVLTKSEDHIHIKETEVQNREGKLLLMEFATLMKDTTGMTKTQLQYHNHLCEIIKKNMG</sequence>
<dbReference type="STRING" id="3847.A0A0R0JJ82"/>
<dbReference type="InterPro" id="IPR029466">
    <property type="entry name" value="NAM-associated_C"/>
</dbReference>
<organism evidence="2">
    <name type="scientific">Glycine max</name>
    <name type="common">Soybean</name>
    <name type="synonym">Glycine hispida</name>
    <dbReference type="NCBI Taxonomy" id="3847"/>
    <lineage>
        <taxon>Eukaryota</taxon>
        <taxon>Viridiplantae</taxon>
        <taxon>Streptophyta</taxon>
        <taxon>Embryophyta</taxon>
        <taxon>Tracheophyta</taxon>
        <taxon>Spermatophyta</taxon>
        <taxon>Magnoliopsida</taxon>
        <taxon>eudicotyledons</taxon>
        <taxon>Gunneridae</taxon>
        <taxon>Pentapetalae</taxon>
        <taxon>rosids</taxon>
        <taxon>fabids</taxon>
        <taxon>Fabales</taxon>
        <taxon>Fabaceae</taxon>
        <taxon>Papilionoideae</taxon>
        <taxon>50 kb inversion clade</taxon>
        <taxon>NPAAA clade</taxon>
        <taxon>indigoferoid/millettioid clade</taxon>
        <taxon>Phaseoleae</taxon>
        <taxon>Glycine</taxon>
        <taxon>Glycine subgen. Soja</taxon>
    </lineage>
</organism>
<gene>
    <name evidence="2" type="ORF">GLYMA_06G191100</name>
</gene>
<accession>A0A0R0JJ82</accession>
<reference evidence="3" key="2">
    <citation type="submission" date="2018-02" db="UniProtKB">
        <authorList>
            <consortium name="EnsemblPlants"/>
        </authorList>
    </citation>
    <scope>IDENTIFICATION</scope>
    <source>
        <strain evidence="3">Williams 82</strain>
    </source>
</reference>
<dbReference type="PANTHER" id="PTHR45023">
    <property type="match status" value="1"/>
</dbReference>
<dbReference type="PANTHER" id="PTHR45023:SF4">
    <property type="entry name" value="GLYCINE-RICH PROTEIN-RELATED"/>
    <property type="match status" value="1"/>
</dbReference>
<reference evidence="2" key="3">
    <citation type="submission" date="2018-07" db="EMBL/GenBank/DDBJ databases">
        <title>WGS assembly of Glycine max.</title>
        <authorList>
            <person name="Schmutz J."/>
            <person name="Cannon S."/>
            <person name="Schlueter J."/>
            <person name="Ma J."/>
            <person name="Mitros T."/>
            <person name="Nelson W."/>
            <person name="Hyten D."/>
            <person name="Song Q."/>
            <person name="Thelen J."/>
            <person name="Cheng J."/>
            <person name="Xu D."/>
            <person name="Hellsten U."/>
            <person name="May G."/>
            <person name="Yu Y."/>
            <person name="Sakurai T."/>
            <person name="Umezawa T."/>
            <person name="Bhattacharyya M."/>
            <person name="Sandhu D."/>
            <person name="Valliyodan B."/>
            <person name="Lindquist E."/>
            <person name="Peto M."/>
            <person name="Grant D."/>
            <person name="Shu S."/>
            <person name="Goodstein D."/>
            <person name="Barry K."/>
            <person name="Futrell-Griggs M."/>
            <person name="Abernathy B."/>
            <person name="Du J."/>
            <person name="Tian Z."/>
            <person name="Zhu L."/>
            <person name="Gill N."/>
            <person name="Joshi T."/>
            <person name="Libault M."/>
            <person name="Sethuraman A."/>
            <person name="Zhang X."/>
            <person name="Shinozaki K."/>
            <person name="Nguyen H."/>
            <person name="Wing R."/>
            <person name="Cregan P."/>
            <person name="Specht J."/>
            <person name="Grimwood J."/>
            <person name="Rokhsar D."/>
            <person name="Stacey G."/>
            <person name="Shoemaker R."/>
            <person name="Jackson S."/>
        </authorList>
    </citation>
    <scope>NUCLEOTIDE SEQUENCE</scope>
    <source>
        <tissue evidence="2">Callus</tissue>
    </source>
</reference>
<evidence type="ECO:0000313" key="3">
    <source>
        <dbReference type="EnsemblPlants" id="KRH54512"/>
    </source>
</evidence>
<proteinExistence type="predicted"/>